<accession>A0A6U2CV00</accession>
<sequence length="792" mass="84837">MARVSALLAASLLGSCAAFAPTSTPALLKLNALPGRNSILANPALAPASSRRPGRASGSLSLRAAAADSTDAVLAALQKGDVAALQAATVGHEAQVAAAGVSLVLLLSFLSSAVGGDKPATPYPNNNQYDYRTAEEYFAACPALVASRTAELLLKSGSFGLSLLLDQITGKIEENMPKRASALTTLLTQLGPTFIKIGQSLSIRTDLMPPTYVRALQQLQDQVPAFPTDQALKTIEEELGAPANSLFSGIAGAEPIAAASLGQVYKATIASGENKGVSVAVKVQRPEITEKVALDMYLIRKACPLFKLATEYPGDAEGLVDDWGVGFVNELNYQEEAVNGGFFNEAIRDTPLRDVVFAPDVVDELSSRKILTTEWVEGERLEKSNAKDVSGLCSIAMNSYLTMMLETGKLHCDPHPGNLLRTPAGKLCILDWGLVQTLPADLRLSFIEHIAHLTAADYEKVPSDLVKLGFVPEGKEGEIVKTDAVEVLSSVYTQLAGGGGAKKIDVNAVVNEMSGLTEQYGQIFQVPPYFAYIGRAFSVLEGIGLTNDPDYSIIGECLPYVSQRLLSDPSPRTAGALNTFIFGVDKEREDRLLDVGRVETLLEGYSSYAAAAGGAGLVEAMSVEERVEEVADKILELVFSKDNTPLQSIVLEQVAKVTAAGTRKVWADARQRSGLASDGRSLLGRVVDPLGLFQRSKLVVTSEEDERALEATQRLVSVLRQASYGDQLARMTQQEIRSVASIIARKVWERRRELVITSNRFGLELLKQTADRLDRQPSPATAQRLEASSSEA</sequence>
<feature type="chain" id="PRO_5030159933" description="ABC1 atypical kinase-like domain-containing protein" evidence="2">
    <location>
        <begin position="19"/>
        <end position="792"/>
    </location>
</feature>
<evidence type="ECO:0000256" key="1">
    <source>
        <dbReference type="ARBA" id="ARBA00009670"/>
    </source>
</evidence>
<name>A0A6U2CV00_HEMAN</name>
<feature type="signal peptide" evidence="2">
    <location>
        <begin position="1"/>
        <end position="18"/>
    </location>
</feature>
<gene>
    <name evidence="4" type="ORF">HAND1043_LOCUS4544</name>
</gene>
<dbReference type="AlphaFoldDB" id="A0A6U2CV00"/>
<comment type="similarity">
    <text evidence="1">Belongs to the protein kinase superfamily. ADCK protein kinase family.</text>
</comment>
<dbReference type="PANTHER" id="PTHR10566">
    <property type="entry name" value="CHAPERONE-ACTIVITY OF BC1 COMPLEX CABC1 -RELATED"/>
    <property type="match status" value="1"/>
</dbReference>
<dbReference type="InterPro" id="IPR011009">
    <property type="entry name" value="Kinase-like_dom_sf"/>
</dbReference>
<feature type="domain" description="ABC1 atypical kinase-like" evidence="3">
    <location>
        <begin position="218"/>
        <end position="461"/>
    </location>
</feature>
<evidence type="ECO:0000259" key="3">
    <source>
        <dbReference type="Pfam" id="PF03109"/>
    </source>
</evidence>
<dbReference type="PANTHER" id="PTHR10566:SF118">
    <property type="entry name" value="PROTEIN KINASE DOMAIN-CONTAINING PROTEIN"/>
    <property type="match status" value="1"/>
</dbReference>
<dbReference type="CDD" id="cd05121">
    <property type="entry name" value="ABC1_ADCK3-like"/>
    <property type="match status" value="1"/>
</dbReference>
<dbReference type="SUPFAM" id="SSF56112">
    <property type="entry name" value="Protein kinase-like (PK-like)"/>
    <property type="match status" value="1"/>
</dbReference>
<keyword evidence="2" id="KW-0732">Signal</keyword>
<dbReference type="Pfam" id="PF03109">
    <property type="entry name" value="ABC1"/>
    <property type="match status" value="1"/>
</dbReference>
<reference evidence="4" key="1">
    <citation type="submission" date="2021-01" db="EMBL/GenBank/DDBJ databases">
        <authorList>
            <person name="Corre E."/>
            <person name="Pelletier E."/>
            <person name="Niang G."/>
            <person name="Scheremetjew M."/>
            <person name="Finn R."/>
            <person name="Kale V."/>
            <person name="Holt S."/>
            <person name="Cochrane G."/>
            <person name="Meng A."/>
            <person name="Brown T."/>
            <person name="Cohen L."/>
        </authorList>
    </citation>
    <scope>NUCLEOTIDE SEQUENCE</scope>
    <source>
        <strain evidence="4">CCMP441</strain>
    </source>
</reference>
<dbReference type="InterPro" id="IPR050154">
    <property type="entry name" value="UbiB_kinase"/>
</dbReference>
<dbReference type="PROSITE" id="PS51257">
    <property type="entry name" value="PROKAR_LIPOPROTEIN"/>
    <property type="match status" value="1"/>
</dbReference>
<evidence type="ECO:0000256" key="2">
    <source>
        <dbReference type="SAM" id="SignalP"/>
    </source>
</evidence>
<protein>
    <recommendedName>
        <fullName evidence="3">ABC1 atypical kinase-like domain-containing protein</fullName>
    </recommendedName>
</protein>
<evidence type="ECO:0000313" key="4">
    <source>
        <dbReference type="EMBL" id="CAD8738052.1"/>
    </source>
</evidence>
<proteinExistence type="inferred from homology"/>
<organism evidence="4">
    <name type="scientific">Hemiselmis andersenii</name>
    <name type="common">Cryptophyte alga</name>
    <dbReference type="NCBI Taxonomy" id="464988"/>
    <lineage>
        <taxon>Eukaryota</taxon>
        <taxon>Cryptophyceae</taxon>
        <taxon>Cryptomonadales</taxon>
        <taxon>Hemiselmidaceae</taxon>
        <taxon>Hemiselmis</taxon>
    </lineage>
</organism>
<dbReference type="EMBL" id="HBFK01007583">
    <property type="protein sequence ID" value="CAD8738052.1"/>
    <property type="molecule type" value="Transcribed_RNA"/>
</dbReference>
<dbReference type="InterPro" id="IPR004147">
    <property type="entry name" value="ABC1_dom"/>
</dbReference>